<dbReference type="InterPro" id="IPR029056">
    <property type="entry name" value="Ribokinase-like"/>
</dbReference>
<dbReference type="GO" id="GO:0005829">
    <property type="term" value="C:cytosol"/>
    <property type="evidence" value="ECO:0007669"/>
    <property type="project" value="TreeGrafter"/>
</dbReference>
<evidence type="ECO:0000256" key="4">
    <source>
        <dbReference type="ARBA" id="ARBA00022679"/>
    </source>
</evidence>
<feature type="binding site" evidence="12">
    <location>
        <position position="295"/>
    </location>
    <ligand>
        <name>K(+)</name>
        <dbReference type="ChEBI" id="CHEBI:29103"/>
    </ligand>
</feature>
<keyword evidence="12" id="KW-0963">Cytoplasm</keyword>
<feature type="binding site" evidence="12">
    <location>
        <position position="252"/>
    </location>
    <ligand>
        <name>substrate</name>
    </ligand>
</feature>
<comment type="similarity">
    <text evidence="12">Belongs to the carbohydrate kinase PfkB family. Ribokinase subfamily.</text>
</comment>
<accession>A0A0A0I1P6</accession>
<evidence type="ECO:0000256" key="5">
    <source>
        <dbReference type="ARBA" id="ARBA00022723"/>
    </source>
</evidence>
<keyword evidence="6 12" id="KW-0547">Nucleotide-binding</keyword>
<comment type="function">
    <text evidence="12">Catalyzes the phosphorylation of ribose at O-5 in a reaction requiring ATP and magnesium. The resulting D-ribose-5-phosphate can then be used either for sythesis of nucleotides, histidine, and tryptophan, or as a component of the pentose phosphate pathway.</text>
</comment>
<dbReference type="RefSeq" id="WP_039256127.1">
    <property type="nucleotide sequence ID" value="NZ_JENJ01000067.1"/>
</dbReference>
<feature type="binding site" evidence="12">
    <location>
        <position position="289"/>
    </location>
    <ligand>
        <name>K(+)</name>
        <dbReference type="ChEBI" id="CHEBI:29103"/>
    </ligand>
</feature>
<dbReference type="GO" id="GO:0046872">
    <property type="term" value="F:metal ion binding"/>
    <property type="evidence" value="ECO:0007669"/>
    <property type="project" value="UniProtKB-KW"/>
</dbReference>
<dbReference type="InterPro" id="IPR011611">
    <property type="entry name" value="PfkB_dom"/>
</dbReference>
<evidence type="ECO:0000256" key="8">
    <source>
        <dbReference type="ARBA" id="ARBA00022840"/>
    </source>
</evidence>
<dbReference type="PROSITE" id="PS00584">
    <property type="entry name" value="PFKB_KINASES_2"/>
    <property type="match status" value="1"/>
</dbReference>
<feature type="binding site" evidence="12">
    <location>
        <begin position="220"/>
        <end position="225"/>
    </location>
    <ligand>
        <name>ATP</name>
        <dbReference type="ChEBI" id="CHEBI:30616"/>
    </ligand>
</feature>
<keyword evidence="9 12" id="KW-0460">Magnesium</keyword>
<evidence type="ECO:0000256" key="9">
    <source>
        <dbReference type="ARBA" id="ARBA00022842"/>
    </source>
</evidence>
<comment type="caution">
    <text evidence="14">The sequence shown here is derived from an EMBL/GenBank/DDBJ whole genome shotgun (WGS) entry which is preliminary data.</text>
</comment>
<comment type="subcellular location">
    <subcellularLocation>
        <location evidence="12">Cytoplasm</location>
    </subcellularLocation>
</comment>
<comment type="subunit">
    <text evidence="12">Homodimer.</text>
</comment>
<dbReference type="Gene3D" id="3.40.1190.20">
    <property type="match status" value="1"/>
</dbReference>
<evidence type="ECO:0000313" key="14">
    <source>
        <dbReference type="EMBL" id="KGM94593.1"/>
    </source>
</evidence>
<feature type="binding site" evidence="12">
    <location>
        <position position="184"/>
    </location>
    <ligand>
        <name>ATP</name>
        <dbReference type="ChEBI" id="CHEBI:30616"/>
    </ligand>
</feature>
<feature type="binding site" evidence="12">
    <location>
        <position position="280"/>
    </location>
    <ligand>
        <name>ATP</name>
        <dbReference type="ChEBI" id="CHEBI:30616"/>
    </ligand>
</feature>
<evidence type="ECO:0000256" key="1">
    <source>
        <dbReference type="ARBA" id="ARBA00005380"/>
    </source>
</evidence>
<comment type="catalytic activity">
    <reaction evidence="12">
        <text>D-ribose + ATP = D-ribose 5-phosphate + ADP + H(+)</text>
        <dbReference type="Rhea" id="RHEA:13697"/>
        <dbReference type="ChEBI" id="CHEBI:15378"/>
        <dbReference type="ChEBI" id="CHEBI:30616"/>
        <dbReference type="ChEBI" id="CHEBI:47013"/>
        <dbReference type="ChEBI" id="CHEBI:78346"/>
        <dbReference type="ChEBI" id="CHEBI:456216"/>
        <dbReference type="EC" id="2.7.1.15"/>
    </reaction>
</comment>
<dbReference type="NCBIfam" id="TIGR02152">
    <property type="entry name" value="D_ribokin_bact"/>
    <property type="match status" value="1"/>
</dbReference>
<name>A0A0A0I1P6_CLONO</name>
<evidence type="ECO:0000256" key="6">
    <source>
        <dbReference type="ARBA" id="ARBA00022741"/>
    </source>
</evidence>
<feature type="domain" description="Carbohydrate kinase PfkB" evidence="13">
    <location>
        <begin position="1"/>
        <end position="297"/>
    </location>
</feature>
<evidence type="ECO:0000256" key="3">
    <source>
        <dbReference type="ARBA" id="ARBA00016943"/>
    </source>
</evidence>
<dbReference type="EMBL" id="JENJ01000067">
    <property type="protein sequence ID" value="KGM94593.1"/>
    <property type="molecule type" value="Genomic_DNA"/>
</dbReference>
<gene>
    <name evidence="12" type="primary">rbsK</name>
    <name evidence="14" type="ORF">Z968_11445</name>
</gene>
<dbReference type="InterPro" id="IPR011877">
    <property type="entry name" value="Ribokinase"/>
</dbReference>
<reference evidence="14 15" key="1">
    <citation type="submission" date="2014-01" db="EMBL/GenBank/DDBJ databases">
        <title>Plasmidome dynamics in the species complex Clostridium novyi sensu lato converts strains of independent lineages into distinctly different pathogens.</title>
        <authorList>
            <person name="Skarin H."/>
            <person name="Segerman B."/>
        </authorList>
    </citation>
    <scope>NUCLEOTIDE SEQUENCE [LARGE SCALE GENOMIC DNA]</scope>
    <source>
        <strain evidence="14 15">4552</strain>
    </source>
</reference>
<organism evidence="14 15">
    <name type="scientific">Clostridium novyi A str. 4552</name>
    <dbReference type="NCBI Taxonomy" id="1444289"/>
    <lineage>
        <taxon>Bacteria</taxon>
        <taxon>Bacillati</taxon>
        <taxon>Bacillota</taxon>
        <taxon>Clostridia</taxon>
        <taxon>Eubacteriales</taxon>
        <taxon>Clostridiaceae</taxon>
        <taxon>Clostridium</taxon>
    </lineage>
</organism>
<dbReference type="PRINTS" id="PR00990">
    <property type="entry name" value="RIBOKINASE"/>
</dbReference>
<evidence type="ECO:0000259" key="13">
    <source>
        <dbReference type="Pfam" id="PF00294"/>
    </source>
</evidence>
<feature type="binding site" evidence="12">
    <location>
        <position position="248"/>
    </location>
    <ligand>
        <name>K(+)</name>
        <dbReference type="ChEBI" id="CHEBI:29103"/>
    </ligand>
</feature>
<evidence type="ECO:0000256" key="10">
    <source>
        <dbReference type="ARBA" id="ARBA00022958"/>
    </source>
</evidence>
<evidence type="ECO:0000313" key="15">
    <source>
        <dbReference type="Proteomes" id="UP000030012"/>
    </source>
</evidence>
<keyword evidence="7 12" id="KW-0418">Kinase</keyword>
<evidence type="ECO:0000256" key="12">
    <source>
        <dbReference type="HAMAP-Rule" id="MF_01987"/>
    </source>
</evidence>
<feature type="binding site" evidence="12">
    <location>
        <position position="246"/>
    </location>
    <ligand>
        <name>K(+)</name>
        <dbReference type="ChEBI" id="CHEBI:29103"/>
    </ligand>
</feature>
<dbReference type="AlphaFoldDB" id="A0A0A0I1P6"/>
<dbReference type="SUPFAM" id="SSF53613">
    <property type="entry name" value="Ribokinase-like"/>
    <property type="match status" value="1"/>
</dbReference>
<feature type="binding site" evidence="12">
    <location>
        <position position="291"/>
    </location>
    <ligand>
        <name>K(+)</name>
        <dbReference type="ChEBI" id="CHEBI:29103"/>
    </ligand>
</feature>
<dbReference type="InterPro" id="IPR002173">
    <property type="entry name" value="Carboh/pur_kinase_PfkB_CS"/>
</dbReference>
<feature type="binding site" evidence="12">
    <location>
        <begin position="39"/>
        <end position="43"/>
    </location>
    <ligand>
        <name>substrate</name>
    </ligand>
</feature>
<comment type="cofactor">
    <cofactor evidence="12">
        <name>Mg(2+)</name>
        <dbReference type="ChEBI" id="CHEBI:18420"/>
    </cofactor>
    <text evidence="12">Requires a divalent cation, most likely magnesium in vivo, as an electrophilic catalyst to aid phosphoryl group transfer. It is the chelate of the metal and the nucleotide that is the actual substrate.</text>
</comment>
<dbReference type="PANTHER" id="PTHR10584">
    <property type="entry name" value="SUGAR KINASE"/>
    <property type="match status" value="1"/>
</dbReference>
<feature type="binding site" evidence="12">
    <location>
        <begin position="11"/>
        <end position="13"/>
    </location>
    <ligand>
        <name>substrate</name>
    </ligand>
</feature>
<sequence>MNSICVIGSINMDVVLKIDRMAKVGETIFAKDLKNISGGKGANQAIACSRMNSKVSMISKVGLDGNGQILVNKLKENNINTNYIFKDSEVSTGMALITVDDEGNNSIIVASGANMTITEEEINEASEVIRNSDIVISQFEVPVKTILEGFKLAKKYNKLTILNPAPAKEIDKELLKYTDIIIPNETEAFELTGVQVTDLNSAKEASRVLIEDGIKYVIITLGSKGAAVITKENSDLVQAFKVDAVDTTAAGDSFIGGFASHLDINNMTFDNIKKSIKFGNMVSSITVQREGAEPSIPNLKEVKEVYEEEV</sequence>
<dbReference type="UniPathway" id="UPA00916">
    <property type="reaction ID" value="UER00889"/>
</dbReference>
<keyword evidence="10 12" id="KW-0630">Potassium</keyword>
<dbReference type="GO" id="GO:0004747">
    <property type="term" value="F:ribokinase activity"/>
    <property type="evidence" value="ECO:0007669"/>
    <property type="project" value="UniProtKB-UniRule"/>
</dbReference>
<dbReference type="GO" id="GO:0019303">
    <property type="term" value="P:D-ribose catabolic process"/>
    <property type="evidence" value="ECO:0007669"/>
    <property type="project" value="UniProtKB-UniRule"/>
</dbReference>
<dbReference type="Proteomes" id="UP000030012">
    <property type="component" value="Unassembled WGS sequence"/>
</dbReference>
<comment type="caution">
    <text evidence="12">Lacks conserved residue(s) required for the propagation of feature annotation.</text>
</comment>
<comment type="similarity">
    <text evidence="1">Belongs to the carbohydrate kinase pfkB family.</text>
</comment>
<feature type="binding site" evidence="12">
    <location>
        <position position="140"/>
    </location>
    <ligand>
        <name>substrate</name>
    </ligand>
</feature>
<proteinExistence type="inferred from homology"/>
<dbReference type="PANTHER" id="PTHR10584:SF166">
    <property type="entry name" value="RIBOKINASE"/>
    <property type="match status" value="1"/>
</dbReference>
<keyword evidence="11 12" id="KW-0119">Carbohydrate metabolism</keyword>
<feature type="binding site" evidence="12">
    <location>
        <begin position="251"/>
        <end position="252"/>
    </location>
    <ligand>
        <name>ATP</name>
        <dbReference type="ChEBI" id="CHEBI:30616"/>
    </ligand>
</feature>
<protein>
    <recommendedName>
        <fullName evidence="3 12">Ribokinase</fullName>
        <shortName evidence="12">RK</shortName>
        <ecNumber evidence="2 12">2.7.1.15</ecNumber>
    </recommendedName>
</protein>
<dbReference type="OrthoDB" id="9775849at2"/>
<feature type="binding site" evidence="12">
    <location>
        <position position="286"/>
    </location>
    <ligand>
        <name>K(+)</name>
        <dbReference type="ChEBI" id="CHEBI:29103"/>
    </ligand>
</feature>
<dbReference type="GO" id="GO:0005524">
    <property type="term" value="F:ATP binding"/>
    <property type="evidence" value="ECO:0007669"/>
    <property type="project" value="UniProtKB-UniRule"/>
</dbReference>
<keyword evidence="4 12" id="KW-0808">Transferase</keyword>
<dbReference type="HAMAP" id="MF_01987">
    <property type="entry name" value="Ribokinase"/>
    <property type="match status" value="1"/>
</dbReference>
<evidence type="ECO:0000256" key="7">
    <source>
        <dbReference type="ARBA" id="ARBA00022777"/>
    </source>
</evidence>
<dbReference type="Pfam" id="PF00294">
    <property type="entry name" value="PfkB"/>
    <property type="match status" value="1"/>
</dbReference>
<evidence type="ECO:0000256" key="2">
    <source>
        <dbReference type="ARBA" id="ARBA00012035"/>
    </source>
</evidence>
<evidence type="ECO:0000256" key="11">
    <source>
        <dbReference type="ARBA" id="ARBA00023277"/>
    </source>
</evidence>
<dbReference type="CDD" id="cd01174">
    <property type="entry name" value="ribokinase"/>
    <property type="match status" value="1"/>
</dbReference>
<comment type="pathway">
    <text evidence="12">Carbohydrate metabolism; D-ribose degradation; D-ribose 5-phosphate from beta-D-ribopyranose: step 2/2.</text>
</comment>
<dbReference type="EC" id="2.7.1.15" evidence="2 12"/>
<keyword evidence="8 12" id="KW-0067">ATP-binding</keyword>
<dbReference type="InterPro" id="IPR002139">
    <property type="entry name" value="Ribo/fructo_kinase"/>
</dbReference>
<comment type="activity regulation">
    <text evidence="12">Activated by a monovalent cation that binds near, but not in, the active site. The most likely occupant of the site in vivo is potassium. Ion binding induces a conformational change that may alter substrate affinity.</text>
</comment>
<feature type="active site" description="Proton acceptor" evidence="12">
    <location>
        <position position="252"/>
    </location>
</feature>
<keyword evidence="5 12" id="KW-0479">Metal-binding</keyword>